<protein>
    <recommendedName>
        <fullName evidence="4">H15 domain-containing protein</fullName>
    </recommendedName>
</protein>
<dbReference type="InterPro" id="IPR036390">
    <property type="entry name" value="WH_DNA-bd_sf"/>
</dbReference>
<dbReference type="GO" id="GO:0006334">
    <property type="term" value="P:nucleosome assembly"/>
    <property type="evidence" value="ECO:0007669"/>
    <property type="project" value="InterPro"/>
</dbReference>
<organism evidence="5 6">
    <name type="scientific">Rubus argutus</name>
    <name type="common">Southern blackberry</name>
    <dbReference type="NCBI Taxonomy" id="59490"/>
    <lineage>
        <taxon>Eukaryota</taxon>
        <taxon>Viridiplantae</taxon>
        <taxon>Streptophyta</taxon>
        <taxon>Embryophyta</taxon>
        <taxon>Tracheophyta</taxon>
        <taxon>Spermatophyta</taxon>
        <taxon>Magnoliopsida</taxon>
        <taxon>eudicotyledons</taxon>
        <taxon>Gunneridae</taxon>
        <taxon>Pentapetalae</taxon>
        <taxon>rosids</taxon>
        <taxon>fabids</taxon>
        <taxon>Rosales</taxon>
        <taxon>Rosaceae</taxon>
        <taxon>Rosoideae</taxon>
        <taxon>Rosoideae incertae sedis</taxon>
        <taxon>Rubus</taxon>
    </lineage>
</organism>
<dbReference type="PANTHER" id="PTHR11467">
    <property type="entry name" value="HISTONE H1"/>
    <property type="match status" value="1"/>
</dbReference>
<evidence type="ECO:0000259" key="4">
    <source>
        <dbReference type="PROSITE" id="PS51504"/>
    </source>
</evidence>
<dbReference type="GO" id="GO:0005730">
    <property type="term" value="C:nucleolus"/>
    <property type="evidence" value="ECO:0007669"/>
    <property type="project" value="TreeGrafter"/>
</dbReference>
<comment type="subcellular location">
    <subcellularLocation>
        <location evidence="1">Nucleus</location>
    </subcellularLocation>
</comment>
<sequence>MEQGEGCSSIKRLRELIARSKQTPDHPPYSEMILKAIESLNNEEGGDLINIGSISSYIKSEFHDLPWAHESLVAHHLGKLIQRGQVLTSASSSGSGAYQLLKPKT</sequence>
<dbReference type="GO" id="GO:0003690">
    <property type="term" value="F:double-stranded DNA binding"/>
    <property type="evidence" value="ECO:0007669"/>
    <property type="project" value="TreeGrafter"/>
</dbReference>
<comment type="caution">
    <text evidence="5">The sequence shown here is derived from an EMBL/GenBank/DDBJ whole genome shotgun (WGS) entry which is preliminary data.</text>
</comment>
<proteinExistence type="predicted"/>
<evidence type="ECO:0000313" key="6">
    <source>
        <dbReference type="Proteomes" id="UP001457282"/>
    </source>
</evidence>
<dbReference type="AlphaFoldDB" id="A0AAW1WND9"/>
<keyword evidence="6" id="KW-1185">Reference proteome</keyword>
<evidence type="ECO:0000256" key="2">
    <source>
        <dbReference type="ARBA" id="ARBA00023125"/>
    </source>
</evidence>
<dbReference type="Proteomes" id="UP001457282">
    <property type="component" value="Unassembled WGS sequence"/>
</dbReference>
<dbReference type="PROSITE" id="PS51504">
    <property type="entry name" value="H15"/>
    <property type="match status" value="1"/>
</dbReference>
<evidence type="ECO:0000313" key="5">
    <source>
        <dbReference type="EMBL" id="KAK9925767.1"/>
    </source>
</evidence>
<name>A0AAW1WND9_RUBAR</name>
<feature type="domain" description="H15" evidence="4">
    <location>
        <begin position="25"/>
        <end position="102"/>
    </location>
</feature>
<evidence type="ECO:0000256" key="1">
    <source>
        <dbReference type="ARBA" id="ARBA00004123"/>
    </source>
</evidence>
<dbReference type="SUPFAM" id="SSF46785">
    <property type="entry name" value="Winged helix' DNA-binding domain"/>
    <property type="match status" value="1"/>
</dbReference>
<dbReference type="GO" id="GO:0000786">
    <property type="term" value="C:nucleosome"/>
    <property type="evidence" value="ECO:0007669"/>
    <property type="project" value="InterPro"/>
</dbReference>
<evidence type="ECO:0000256" key="3">
    <source>
        <dbReference type="ARBA" id="ARBA00023242"/>
    </source>
</evidence>
<dbReference type="SMART" id="SM00526">
    <property type="entry name" value="H15"/>
    <property type="match status" value="1"/>
</dbReference>
<dbReference type="Pfam" id="PF00538">
    <property type="entry name" value="Linker_histone"/>
    <property type="match status" value="1"/>
</dbReference>
<accession>A0AAW1WND9</accession>
<dbReference type="EMBL" id="JBEDUW010000005">
    <property type="protein sequence ID" value="KAK9925767.1"/>
    <property type="molecule type" value="Genomic_DNA"/>
</dbReference>
<dbReference type="InterPro" id="IPR036388">
    <property type="entry name" value="WH-like_DNA-bd_sf"/>
</dbReference>
<dbReference type="PANTHER" id="PTHR11467:SF109">
    <property type="entry name" value="H15 DOMAIN-CONTAINING PROTEIN"/>
    <property type="match status" value="1"/>
</dbReference>
<dbReference type="GO" id="GO:0045910">
    <property type="term" value="P:negative regulation of DNA recombination"/>
    <property type="evidence" value="ECO:0007669"/>
    <property type="project" value="TreeGrafter"/>
</dbReference>
<keyword evidence="2" id="KW-0238">DNA-binding</keyword>
<dbReference type="InterPro" id="IPR005818">
    <property type="entry name" value="Histone_H1/H5_H15"/>
</dbReference>
<dbReference type="GO" id="GO:0030261">
    <property type="term" value="P:chromosome condensation"/>
    <property type="evidence" value="ECO:0007669"/>
    <property type="project" value="TreeGrafter"/>
</dbReference>
<keyword evidence="3" id="KW-0539">Nucleus</keyword>
<gene>
    <name evidence="5" type="ORF">M0R45_023032</name>
</gene>
<dbReference type="Gene3D" id="1.10.10.10">
    <property type="entry name" value="Winged helix-like DNA-binding domain superfamily/Winged helix DNA-binding domain"/>
    <property type="match status" value="1"/>
</dbReference>
<dbReference type="GO" id="GO:0031492">
    <property type="term" value="F:nucleosomal DNA binding"/>
    <property type="evidence" value="ECO:0007669"/>
    <property type="project" value="TreeGrafter"/>
</dbReference>
<reference evidence="5 6" key="1">
    <citation type="journal article" date="2023" name="G3 (Bethesda)">
        <title>A chromosome-length genome assembly and annotation of blackberry (Rubus argutus, cv. 'Hillquist').</title>
        <authorList>
            <person name="Bruna T."/>
            <person name="Aryal R."/>
            <person name="Dudchenko O."/>
            <person name="Sargent D.J."/>
            <person name="Mead D."/>
            <person name="Buti M."/>
            <person name="Cavallini A."/>
            <person name="Hytonen T."/>
            <person name="Andres J."/>
            <person name="Pham M."/>
            <person name="Weisz D."/>
            <person name="Mascagni F."/>
            <person name="Usai G."/>
            <person name="Natali L."/>
            <person name="Bassil N."/>
            <person name="Fernandez G.E."/>
            <person name="Lomsadze A."/>
            <person name="Armour M."/>
            <person name="Olukolu B."/>
            <person name="Poorten T."/>
            <person name="Britton C."/>
            <person name="Davik J."/>
            <person name="Ashrafi H."/>
            <person name="Aiden E.L."/>
            <person name="Borodovsky M."/>
            <person name="Worthington M."/>
        </authorList>
    </citation>
    <scope>NUCLEOTIDE SEQUENCE [LARGE SCALE GENOMIC DNA]</scope>
    <source>
        <strain evidence="5">PI 553951</strain>
    </source>
</reference>